<comment type="cofactor">
    <cofactor evidence="1">
        <name>pyridoxal 5'-phosphate</name>
        <dbReference type="ChEBI" id="CHEBI:597326"/>
    </cofactor>
</comment>
<dbReference type="GeneID" id="45635558"/>
<dbReference type="InterPro" id="IPR000310">
    <property type="entry name" value="Orn/Lys/Arg_deCO2ase_major_dom"/>
</dbReference>
<keyword evidence="8" id="KW-0210">Decarboxylase</keyword>
<dbReference type="SUPFAM" id="SSF55904">
    <property type="entry name" value="Ornithine decarboxylase C-terminal domain"/>
    <property type="match status" value="1"/>
</dbReference>
<keyword evidence="12" id="KW-0456">Lyase</keyword>
<dbReference type="InterPro" id="IPR006035">
    <property type="entry name" value="Ureohydrolase"/>
</dbReference>
<keyword evidence="10" id="KW-0663">Pyridoxal phosphate</keyword>
<sequence length="783" mass="87300">MSKLDQNKTPLFTVLKDEYVRRDILPFHVPGHKRGKGVDKEFYSFMGEAPFSIDVTIFKMVDGLHHPKSCIKEAQELVADAYGVKHSFFAVNGTSGAIQAMIMSVVKAGEKILVPRNVHKSVSAGIILSGSEPVYMNPEIDENLGIALGVKPQTVENMLKQDPDIAAVLIINPTYYGVATDIKKIADIVHSYDIPLIVDEAHGPHLHFHDELPVSAVDAGADICTQSTHKILGAMTQMSLIHVNSDRVNVEKVKQILSLLHTTSPSYPLMASLDCARRQIATQGQELLTRTIELAKYFRREANRIPGIYCFGEELVGKDGFFAFDPTKITISAKELGLKGGELESLLVDDYNIQMELSDYYNTLGLITIGDTEESVNKLLDALRDISKRFFGKGKTLEKNIIKLPETPELVLMPREAFYSEKNKVPFKESVGKISGEMIMAYPPGIPIIIAGERISQDIIDYIEELKEADLHIQGMEDPELETINVIEEEDAVYLYTEKMKNVLIGVQTNLGVNKTGTEFGPDDLIQAYPDTFDEMELISVERQKEDFNDKKLKFKNTVLDTCEKIAKRVNEAVIDGYRPILIGGDHSISLGSVSGVSLEKEIGVLWISAHGDMNTPESTLTGNIHGMPLALLQGLGDRELVNCFYEGAKLDSRNIVIFGAREIEVEERKIIEKTGVKIVYYDDILRKGIDNVLDEVKDYLKVDNLHISIDMNVFDPEIAPGVSVPVRNGMSYDEMFKSLKFAFKNYSVTSADITEFNPLNDINGKTAELVDDIVQYMMNPDY</sequence>
<comment type="cofactor">
    <cofactor evidence="2">
        <name>Mn(2+)</name>
        <dbReference type="ChEBI" id="CHEBI:29035"/>
    </cofactor>
</comment>
<dbReference type="SMR" id="A0A0D6GPY3"/>
<accession>A0A0D6GPY3</accession>
<evidence type="ECO:0000259" key="15">
    <source>
        <dbReference type="Pfam" id="PF03711"/>
    </source>
</evidence>
<evidence type="ECO:0000256" key="2">
    <source>
        <dbReference type="ARBA" id="ARBA00001936"/>
    </source>
</evidence>
<evidence type="ECO:0000313" key="17">
    <source>
        <dbReference type="EMBL" id="PHI07836.1"/>
    </source>
</evidence>
<dbReference type="PRINTS" id="PR00116">
    <property type="entry name" value="ARGINASE"/>
</dbReference>
<dbReference type="InterPro" id="IPR052357">
    <property type="entry name" value="Orn_Lys_Arg_decarboxylase-I"/>
</dbReference>
<evidence type="ECO:0000256" key="13">
    <source>
        <dbReference type="PROSITE-ProRule" id="PRU00742"/>
    </source>
</evidence>
<evidence type="ECO:0000256" key="6">
    <source>
        <dbReference type="ARBA" id="ARBA00022503"/>
    </source>
</evidence>
<comment type="pathway">
    <text evidence="3">Nitrogen metabolism; urea cycle; L-ornithine and urea from L-arginine: step 1/1.</text>
</comment>
<evidence type="ECO:0000256" key="12">
    <source>
        <dbReference type="ARBA" id="ARBA00023239"/>
    </source>
</evidence>
<dbReference type="Pfam" id="PF01276">
    <property type="entry name" value="OKR_DC_1"/>
    <property type="match status" value="1"/>
</dbReference>
<dbReference type="GO" id="GO:0046872">
    <property type="term" value="F:metal ion binding"/>
    <property type="evidence" value="ECO:0007669"/>
    <property type="project" value="UniProtKB-KW"/>
</dbReference>
<keyword evidence="7" id="KW-0479">Metal-binding</keyword>
<evidence type="ECO:0000256" key="5">
    <source>
        <dbReference type="ARBA" id="ARBA00012168"/>
    </source>
</evidence>
<evidence type="ECO:0000256" key="11">
    <source>
        <dbReference type="ARBA" id="ARBA00023211"/>
    </source>
</evidence>
<dbReference type="EMBL" id="NIRM01000002">
    <property type="protein sequence ID" value="PHI07836.1"/>
    <property type="molecule type" value="Genomic_DNA"/>
</dbReference>
<feature type="domain" description="Orn/Lys/Arg decarboxylases family 1 pyridoxal-P attachment site" evidence="14">
    <location>
        <begin position="9"/>
        <end position="374"/>
    </location>
</feature>
<dbReference type="InterPro" id="IPR008286">
    <property type="entry name" value="Prn/Lys/Arg_de-COase_C"/>
</dbReference>
<organism evidence="17 20">
    <name type="scientific">Fusobacterium nucleatum subsp. polymorphum</name>
    <name type="common">Fusobacterium polymorphum</name>
    <dbReference type="NCBI Taxonomy" id="76857"/>
    <lineage>
        <taxon>Bacteria</taxon>
        <taxon>Fusobacteriati</taxon>
        <taxon>Fusobacteriota</taxon>
        <taxon>Fusobacteriia</taxon>
        <taxon>Fusobacteriales</taxon>
        <taxon>Fusobacteriaceae</taxon>
        <taxon>Fusobacterium</taxon>
    </lineage>
</organism>
<keyword evidence="9" id="KW-0378">Hydrolase</keyword>
<dbReference type="InterPro" id="IPR023696">
    <property type="entry name" value="Ureohydrolase_dom_sf"/>
</dbReference>
<dbReference type="GO" id="GO:0004053">
    <property type="term" value="F:arginase activity"/>
    <property type="evidence" value="ECO:0007669"/>
    <property type="project" value="UniProtKB-EC"/>
</dbReference>
<evidence type="ECO:0000313" key="18">
    <source>
        <dbReference type="EMBL" id="PHI10891.1"/>
    </source>
</evidence>
<comment type="similarity">
    <text evidence="4">Belongs to the Orn/Lys/Arg decarboxylase class-I family.</text>
</comment>
<evidence type="ECO:0000313" key="16">
    <source>
        <dbReference type="EMBL" id="ASC03153.1"/>
    </source>
</evidence>
<dbReference type="Proteomes" id="UP000224507">
    <property type="component" value="Unassembled WGS sequence"/>
</dbReference>
<keyword evidence="6" id="KW-0056">Arginine metabolism</keyword>
<evidence type="ECO:0000256" key="9">
    <source>
        <dbReference type="ARBA" id="ARBA00022801"/>
    </source>
</evidence>
<dbReference type="InterPro" id="IPR015424">
    <property type="entry name" value="PyrdxlP-dep_Trfase"/>
</dbReference>
<dbReference type="Proteomes" id="UP000196759">
    <property type="component" value="Chromosome"/>
</dbReference>
<dbReference type="KEGG" id="fpol:ERS445057_01796"/>
<dbReference type="SUPFAM" id="SSF52768">
    <property type="entry name" value="Arginase/deacetylase"/>
    <property type="match status" value="1"/>
</dbReference>
<dbReference type="Pfam" id="PF03711">
    <property type="entry name" value="OKR_DC_1_C"/>
    <property type="match status" value="1"/>
</dbReference>
<dbReference type="SUPFAM" id="SSF53383">
    <property type="entry name" value="PLP-dependent transferases"/>
    <property type="match status" value="1"/>
</dbReference>
<dbReference type="Gene3D" id="3.90.100.10">
    <property type="entry name" value="Orn/Lys/Arg decarboxylase, C-terminal domain"/>
    <property type="match status" value="1"/>
</dbReference>
<evidence type="ECO:0000313" key="19">
    <source>
        <dbReference type="Proteomes" id="UP000196759"/>
    </source>
</evidence>
<dbReference type="GO" id="GO:0016831">
    <property type="term" value="F:carboxy-lyase activity"/>
    <property type="evidence" value="ECO:0007669"/>
    <property type="project" value="UniProtKB-KW"/>
</dbReference>
<dbReference type="AlphaFoldDB" id="A0A0D6GPY3"/>
<dbReference type="Pfam" id="PF00491">
    <property type="entry name" value="Arginase"/>
    <property type="match status" value="1"/>
</dbReference>
<dbReference type="PROSITE" id="PS51409">
    <property type="entry name" value="ARGINASE_2"/>
    <property type="match status" value="1"/>
</dbReference>
<reference evidence="17 20" key="2">
    <citation type="submission" date="2017-06" db="EMBL/GenBank/DDBJ databases">
        <title>Draft genome sequence of Fusobacterium nucleatum subsp. polymorphum KCOM 1267 (=ChDC F290).</title>
        <authorList>
            <person name="Kook J.-K."/>
            <person name="Park S.-N."/>
            <person name="Lim Y.K."/>
            <person name="Roh H."/>
        </authorList>
    </citation>
    <scope>NUCLEOTIDE SEQUENCE [LARGE SCALE GENOMIC DNA]</scope>
    <source>
        <strain evidence="17">KCOM 1267</strain>
        <strain evidence="20">KCOM 1267(ChDC F290)</strain>
    </source>
</reference>
<evidence type="ECO:0000313" key="20">
    <source>
        <dbReference type="Proteomes" id="UP000221504"/>
    </source>
</evidence>
<evidence type="ECO:0000256" key="4">
    <source>
        <dbReference type="ARBA" id="ARBA00010671"/>
    </source>
</evidence>
<name>A0A0D6GPY3_FUSNP</name>
<dbReference type="EMBL" id="NIRO01000029">
    <property type="protein sequence ID" value="PHI10891.1"/>
    <property type="molecule type" value="Genomic_DNA"/>
</dbReference>
<feature type="domain" description="Orn/Lys/Arg decarboxylase C-terminal" evidence="15">
    <location>
        <begin position="407"/>
        <end position="477"/>
    </location>
</feature>
<evidence type="ECO:0000256" key="3">
    <source>
        <dbReference type="ARBA" id="ARBA00005098"/>
    </source>
</evidence>
<evidence type="ECO:0000256" key="7">
    <source>
        <dbReference type="ARBA" id="ARBA00022723"/>
    </source>
</evidence>
<dbReference type="Gene3D" id="3.40.800.10">
    <property type="entry name" value="Ureohydrolase domain"/>
    <property type="match status" value="1"/>
</dbReference>
<dbReference type="InterPro" id="IPR014033">
    <property type="entry name" value="Arginase"/>
</dbReference>
<dbReference type="RefSeq" id="WP_005898385.1">
    <property type="nucleotide sequence ID" value="NZ_CP013328.1"/>
</dbReference>
<reference evidence="16 19" key="1">
    <citation type="submission" date="2017-06" db="EMBL/GenBank/DDBJ databases">
        <title>Draft genome sequence of Fusobacterium nucleatum subsp. polymorphum KCOM 1260 (=ChDC F218).</title>
        <authorList>
            <person name="Kook J.-K."/>
            <person name="Park S.-N."/>
            <person name="Lim Y.K."/>
            <person name="Roh H."/>
        </authorList>
    </citation>
    <scope>NUCLEOTIDE SEQUENCE [LARGE SCALE GENOMIC DNA]</scope>
    <source>
        <strain evidence="16">KCOM 1260</strain>
        <strain evidence="19">KCOM 1260 (ChDC F218)</strain>
    </source>
</reference>
<dbReference type="PANTHER" id="PTHR43277:SF4">
    <property type="entry name" value="ARGININE DECARBOXYLASE"/>
    <property type="match status" value="1"/>
</dbReference>
<dbReference type="EC" id="3.5.3.1" evidence="5"/>
<dbReference type="EMBL" id="CP021934">
    <property type="protein sequence ID" value="ASC03153.1"/>
    <property type="molecule type" value="Genomic_DNA"/>
</dbReference>
<evidence type="ECO:0000256" key="8">
    <source>
        <dbReference type="ARBA" id="ARBA00022793"/>
    </source>
</evidence>
<evidence type="ECO:0000259" key="14">
    <source>
        <dbReference type="Pfam" id="PF01276"/>
    </source>
</evidence>
<dbReference type="Gene3D" id="3.40.640.10">
    <property type="entry name" value="Type I PLP-dependent aspartate aminotransferase-like (Major domain)"/>
    <property type="match status" value="1"/>
</dbReference>
<dbReference type="GO" id="GO:0006525">
    <property type="term" value="P:arginine metabolic process"/>
    <property type="evidence" value="ECO:0007669"/>
    <property type="project" value="UniProtKB-KW"/>
</dbReference>
<keyword evidence="19" id="KW-1185">Reference proteome</keyword>
<dbReference type="InterPro" id="IPR015421">
    <property type="entry name" value="PyrdxlP-dep_Trfase_major"/>
</dbReference>
<reference evidence="18 21" key="3">
    <citation type="submission" date="2017-06" db="EMBL/GenBank/DDBJ databases">
        <title>Draft genome sequence of Fusobacterium nucleatum subsp. polymorphum KCOM 1274 (=ChDC F309).</title>
        <authorList>
            <person name="Kook J.-K."/>
            <person name="Park S.-N."/>
            <person name="Lim Y.K."/>
            <person name="Roh H."/>
        </authorList>
    </citation>
    <scope>NUCLEOTIDE SEQUENCE [LARGE SCALE GENOMIC DNA]</scope>
    <source>
        <strain evidence="18">KCOM 1274</strain>
        <strain evidence="21">KCOM 1274 (ChDC F309)</strain>
    </source>
</reference>
<dbReference type="PANTHER" id="PTHR43277">
    <property type="entry name" value="ARGININE DECARBOXYLASE"/>
    <property type="match status" value="1"/>
</dbReference>
<dbReference type="CDD" id="cd00615">
    <property type="entry name" value="Orn_deC_like"/>
    <property type="match status" value="1"/>
</dbReference>
<dbReference type="CDD" id="cd09989">
    <property type="entry name" value="Arginase"/>
    <property type="match status" value="1"/>
</dbReference>
<evidence type="ECO:0000313" key="21">
    <source>
        <dbReference type="Proteomes" id="UP000224507"/>
    </source>
</evidence>
<dbReference type="InterPro" id="IPR036633">
    <property type="entry name" value="Prn/Lys/Arg_de-COase_C_sf"/>
</dbReference>
<protein>
    <recommendedName>
        <fullName evidence="5">arginase</fullName>
        <ecNumber evidence="5">3.5.3.1</ecNumber>
    </recommendedName>
</protein>
<comment type="similarity">
    <text evidence="13">Belongs to the arginase family.</text>
</comment>
<proteinExistence type="inferred from homology"/>
<evidence type="ECO:0000256" key="1">
    <source>
        <dbReference type="ARBA" id="ARBA00001933"/>
    </source>
</evidence>
<keyword evidence="11" id="KW-0464">Manganese</keyword>
<evidence type="ECO:0000256" key="10">
    <source>
        <dbReference type="ARBA" id="ARBA00022898"/>
    </source>
</evidence>
<dbReference type="Proteomes" id="UP000221504">
    <property type="component" value="Unassembled WGS sequence"/>
</dbReference>
<gene>
    <name evidence="16" type="ORF">CBG50_07490</name>
    <name evidence="17" type="ORF">CBG52_06345</name>
    <name evidence="18" type="ORF">CBG56_11850</name>
</gene>